<protein>
    <submittedName>
        <fullName evidence="4">Nucleoid-associated protein</fullName>
    </submittedName>
</protein>
<dbReference type="EMBL" id="JBELQB010000012">
    <property type="protein sequence ID" value="MFL9838788.1"/>
    <property type="molecule type" value="Genomic_DNA"/>
</dbReference>
<dbReference type="Pfam" id="PF04245">
    <property type="entry name" value="NA37"/>
    <property type="match status" value="1"/>
</dbReference>
<dbReference type="PANTHER" id="PTHR38772">
    <property type="match status" value="1"/>
</dbReference>
<accession>A0ABW8YHZ2</accession>
<sequence length="327" mass="38140">MTIKNIVLHQIIKEKKGKPDLNCSDKLIPINTKINEFVVMLTKSYNAKNPTQGTFEDDIDNYPFQKKCKIYLDDNDFLVFSREAMEILKKEIDSPTTTGGYVVFVHYEEKSSDYLITAMLDKSTQFTVDDENLDIEKLMTLDVEKLARANRLSIKRWENKYPLYLSFIKGTRDVSKYFLKFIGSTDLTSSKENLSVLHKSINKFYIEQKYSLEEKDRAKEAVSDYIKACYNDKKDVELESISSLLKNENPTEFLDFLQKNEIEVSGKISIHKKSDFDSFTRNKLREKGYTLTFEKALIRDGKITKQDNDIIIHNVQKELLDNIFDDE</sequence>
<dbReference type="PANTHER" id="PTHR38772:SF1">
    <property type="entry name" value="NUCLEOID-ASSOCIATED PROTEIN YEJK"/>
    <property type="match status" value="1"/>
</dbReference>
<gene>
    <name evidence="4" type="ORF">ABS768_14860</name>
</gene>
<keyword evidence="3" id="KW-0963">Cytoplasm</keyword>
<evidence type="ECO:0000313" key="4">
    <source>
        <dbReference type="EMBL" id="MFL9838788.1"/>
    </source>
</evidence>
<evidence type="ECO:0000256" key="3">
    <source>
        <dbReference type="ARBA" id="ARBA00022490"/>
    </source>
</evidence>
<name>A0ABW8YHZ2_9FLAO</name>
<dbReference type="Proteomes" id="UP001629059">
    <property type="component" value="Unassembled WGS sequence"/>
</dbReference>
<comment type="caution">
    <text evidence="4">The sequence shown here is derived from an EMBL/GenBank/DDBJ whole genome shotgun (WGS) entry which is preliminary data.</text>
</comment>
<organism evidence="4 5">
    <name type="scientific">Flavobacterium rhizophilum</name>
    <dbReference type="NCBI Taxonomy" id="3163296"/>
    <lineage>
        <taxon>Bacteria</taxon>
        <taxon>Pseudomonadati</taxon>
        <taxon>Bacteroidota</taxon>
        <taxon>Flavobacteriia</taxon>
        <taxon>Flavobacteriales</taxon>
        <taxon>Flavobacteriaceae</taxon>
        <taxon>Flavobacterium</taxon>
    </lineage>
</organism>
<comment type="similarity">
    <text evidence="2">Belongs to the YejK family.</text>
</comment>
<comment type="subcellular location">
    <subcellularLocation>
        <location evidence="1">Cytoplasm</location>
    </subcellularLocation>
</comment>
<reference evidence="4 5" key="1">
    <citation type="submission" date="2024-06" db="EMBL/GenBank/DDBJ databases">
        <authorList>
            <person name="Kaempfer P."/>
            <person name="Viver T."/>
        </authorList>
    </citation>
    <scope>NUCLEOTIDE SEQUENCE [LARGE SCALE GENOMIC DNA]</scope>
    <source>
        <strain evidence="4 5">ST-75</strain>
    </source>
</reference>
<proteinExistence type="inferred from homology"/>
<dbReference type="InterPro" id="IPR007358">
    <property type="entry name" value="Nucleoid_associated_NdpA"/>
</dbReference>
<keyword evidence="5" id="KW-1185">Reference proteome</keyword>
<evidence type="ECO:0000313" key="5">
    <source>
        <dbReference type="Proteomes" id="UP001629059"/>
    </source>
</evidence>
<evidence type="ECO:0000256" key="1">
    <source>
        <dbReference type="ARBA" id="ARBA00004496"/>
    </source>
</evidence>
<evidence type="ECO:0000256" key="2">
    <source>
        <dbReference type="ARBA" id="ARBA00009035"/>
    </source>
</evidence>
<dbReference type="RefSeq" id="WP_408075738.1">
    <property type="nucleotide sequence ID" value="NZ_JBELQB010000012.1"/>
</dbReference>